<evidence type="ECO:0000256" key="2">
    <source>
        <dbReference type="SAM" id="Phobius"/>
    </source>
</evidence>
<feature type="transmembrane region" description="Helical" evidence="2">
    <location>
        <begin position="201"/>
        <end position="223"/>
    </location>
</feature>
<gene>
    <name evidence="3" type="ORF">V2S66_25160</name>
</gene>
<dbReference type="EMBL" id="JAZEWV010000026">
    <property type="protein sequence ID" value="MEE4545246.1"/>
    <property type="molecule type" value="Genomic_DNA"/>
</dbReference>
<feature type="transmembrane region" description="Helical" evidence="2">
    <location>
        <begin position="120"/>
        <end position="139"/>
    </location>
</feature>
<keyword evidence="4" id="KW-1185">Reference proteome</keyword>
<sequence length="259" mass="28346">MHDMPGMPAMPASHAAAASGWDKLGAILLLLWAVAMWAAVFGLWYANRGPVRRPWIYRASATTIVVGVIGQIGHLQEHVAQAGYWLGHPNSPAWMTPWGMGLAKGYNTVDTSKPTLGMEILHLTGNFIFLAGMAAVMVISTRARATQTRRWGRMGVWMQGIHGLEHLSLTLSVWFGADRAIGLSTWFGQIQPGVGLTTYRIWWHFIANVLGSFIFGMALFNLWRERTVIAASFDAQSAKAPEPRTAPKRRPGAAEPGTA</sequence>
<organism evidence="3 4">
    <name type="scientific">Actinacidiphila polyblastidii</name>
    <dbReference type="NCBI Taxonomy" id="3110430"/>
    <lineage>
        <taxon>Bacteria</taxon>
        <taxon>Bacillati</taxon>
        <taxon>Actinomycetota</taxon>
        <taxon>Actinomycetes</taxon>
        <taxon>Kitasatosporales</taxon>
        <taxon>Streptomycetaceae</taxon>
        <taxon>Actinacidiphila</taxon>
    </lineage>
</organism>
<feature type="transmembrane region" description="Helical" evidence="2">
    <location>
        <begin position="55"/>
        <end position="75"/>
    </location>
</feature>
<reference evidence="3 4" key="1">
    <citation type="submission" date="2023-12" db="EMBL/GenBank/DDBJ databases">
        <title>Streptomyces sp. V4-01.</title>
        <authorList>
            <person name="Somphong A."/>
            <person name="Phongsopitanun W."/>
        </authorList>
    </citation>
    <scope>NUCLEOTIDE SEQUENCE [LARGE SCALE GENOMIC DNA]</scope>
    <source>
        <strain evidence="3 4">V4-01</strain>
    </source>
</reference>
<feature type="transmembrane region" description="Helical" evidence="2">
    <location>
        <begin position="24"/>
        <end position="46"/>
    </location>
</feature>
<dbReference type="Proteomes" id="UP001344658">
    <property type="component" value="Unassembled WGS sequence"/>
</dbReference>
<accession>A0ABU7PHL9</accession>
<evidence type="ECO:0000313" key="3">
    <source>
        <dbReference type="EMBL" id="MEE4545246.1"/>
    </source>
</evidence>
<evidence type="ECO:0000256" key="1">
    <source>
        <dbReference type="SAM" id="MobiDB-lite"/>
    </source>
</evidence>
<evidence type="ECO:0000313" key="4">
    <source>
        <dbReference type="Proteomes" id="UP001344658"/>
    </source>
</evidence>
<feature type="region of interest" description="Disordered" evidence="1">
    <location>
        <begin position="236"/>
        <end position="259"/>
    </location>
</feature>
<comment type="caution">
    <text evidence="3">The sequence shown here is derived from an EMBL/GenBank/DDBJ whole genome shotgun (WGS) entry which is preliminary data.</text>
</comment>
<dbReference type="InterPro" id="IPR046050">
    <property type="entry name" value="DUF6008"/>
</dbReference>
<proteinExistence type="predicted"/>
<keyword evidence="2" id="KW-0812">Transmembrane</keyword>
<keyword evidence="2" id="KW-0472">Membrane</keyword>
<dbReference type="RefSeq" id="WP_330798682.1">
    <property type="nucleotide sequence ID" value="NZ_JAZEWV010000026.1"/>
</dbReference>
<dbReference type="Pfam" id="PF19471">
    <property type="entry name" value="DUF6008"/>
    <property type="match status" value="1"/>
</dbReference>
<keyword evidence="2" id="KW-1133">Transmembrane helix</keyword>
<feature type="transmembrane region" description="Helical" evidence="2">
    <location>
        <begin position="160"/>
        <end position="177"/>
    </location>
</feature>
<protein>
    <submittedName>
        <fullName evidence="3">DUF6008 family protein</fullName>
    </submittedName>
</protein>
<name>A0ABU7PHL9_9ACTN</name>